<evidence type="ECO:0000256" key="13">
    <source>
        <dbReference type="ARBA" id="ARBA00023098"/>
    </source>
</evidence>
<keyword evidence="13" id="KW-0443">Lipid metabolism</keyword>
<evidence type="ECO:0000256" key="2">
    <source>
        <dbReference type="ARBA" id="ARBA00005402"/>
    </source>
</evidence>
<keyword evidence="9" id="KW-0752">Steroid biosynthesis</keyword>
<dbReference type="Proteomes" id="UP001501509">
    <property type="component" value="Unassembled WGS sequence"/>
</dbReference>
<proteinExistence type="inferred from homology"/>
<keyword evidence="16" id="KW-0753">Steroid metabolism</keyword>
<evidence type="ECO:0000256" key="9">
    <source>
        <dbReference type="ARBA" id="ARBA00022955"/>
    </source>
</evidence>
<evidence type="ECO:0000256" key="7">
    <source>
        <dbReference type="ARBA" id="ARBA00022824"/>
    </source>
</evidence>
<evidence type="ECO:0000256" key="6">
    <source>
        <dbReference type="ARBA" id="ARBA00022778"/>
    </source>
</evidence>
<dbReference type="EC" id="1.3.1.21" evidence="17"/>
<name>A0ABP6DD10_9ACTN</name>
<evidence type="ECO:0000256" key="12">
    <source>
        <dbReference type="ARBA" id="ARBA00023011"/>
    </source>
</evidence>
<keyword evidence="10 20" id="KW-1133">Transmembrane helix</keyword>
<keyword evidence="5 20" id="KW-0812">Transmembrane</keyword>
<evidence type="ECO:0000313" key="22">
    <source>
        <dbReference type="Proteomes" id="UP001501509"/>
    </source>
</evidence>
<keyword evidence="15" id="KW-1207">Sterol metabolism</keyword>
<dbReference type="EMBL" id="BAAATD010000021">
    <property type="protein sequence ID" value="GAA2636611.1"/>
    <property type="molecule type" value="Genomic_DNA"/>
</dbReference>
<accession>A0ABP6DD10</accession>
<keyword evidence="6" id="KW-0152">Cholesterol biosynthesis</keyword>
<dbReference type="PANTHER" id="PTHR21257:SF38">
    <property type="entry name" value="7-DEHYDROCHOLESTEROL REDUCTASE"/>
    <property type="match status" value="1"/>
</dbReference>
<organism evidence="21 22">
    <name type="scientific">Actinomadura fulvescens</name>
    <dbReference type="NCBI Taxonomy" id="46160"/>
    <lineage>
        <taxon>Bacteria</taxon>
        <taxon>Bacillati</taxon>
        <taxon>Actinomycetota</taxon>
        <taxon>Actinomycetes</taxon>
        <taxon>Streptosporangiales</taxon>
        <taxon>Thermomonosporaceae</taxon>
        <taxon>Actinomadura</taxon>
    </lineage>
</organism>
<evidence type="ECO:0000256" key="18">
    <source>
        <dbReference type="ARBA" id="ARBA00039984"/>
    </source>
</evidence>
<feature type="transmembrane region" description="Helical" evidence="20">
    <location>
        <begin position="54"/>
        <end position="74"/>
    </location>
</feature>
<sequence>MLRDFVGPLVLLVLTPPSVIILWEACRYLDGSLRRLATLDGWAAVKAGVPSPSWSAAAVLLGFLLWEALLLRLLPGRLHRGPVTPDGARPEYRLNGVRAWLVTHAAFLGASYGLGWFSPGILYERFGELLITMCLGCLALCGLLYAKGRLRPSAADAGSGRNVVMDYFWGVELHPSVLGVDLKQLFNCRFGMMGWSLLVVSFAAYQHERLGHLTNALAVSVALQLVYILKFFVWERGYFSTLDMMHDRFGYYLCWGVTTWLPGVYTIAAQYLTAHPRQIPSWAAWTLLAVGLAAIGINYDADRQRQRTRDSGGTAMIWGRPAQVIQARYATGDGQSRQSLLLVSGWWGVARHFHYLPEMVLALAWSLPAGFGHLLPYVYPIFLGVLLVDRAGRDDRRCQDKYGAYWNEYRRRVRWRVVPRVY</sequence>
<dbReference type="InterPro" id="IPR018083">
    <property type="entry name" value="Sterol_reductase_CS"/>
</dbReference>
<dbReference type="Pfam" id="PF01222">
    <property type="entry name" value="ERG4_ERG24"/>
    <property type="match status" value="1"/>
</dbReference>
<keyword evidence="11" id="KW-0560">Oxidoreductase</keyword>
<feature type="transmembrane region" description="Helical" evidence="20">
    <location>
        <begin position="249"/>
        <end position="273"/>
    </location>
</feature>
<evidence type="ECO:0000256" key="20">
    <source>
        <dbReference type="SAM" id="Phobius"/>
    </source>
</evidence>
<keyword evidence="14 20" id="KW-0472">Membrane</keyword>
<reference evidence="22" key="1">
    <citation type="journal article" date="2019" name="Int. J. Syst. Evol. Microbiol.">
        <title>The Global Catalogue of Microorganisms (GCM) 10K type strain sequencing project: providing services to taxonomists for standard genome sequencing and annotation.</title>
        <authorList>
            <consortium name="The Broad Institute Genomics Platform"/>
            <consortium name="The Broad Institute Genome Sequencing Center for Infectious Disease"/>
            <person name="Wu L."/>
            <person name="Ma J."/>
        </authorList>
    </citation>
    <scope>NUCLEOTIDE SEQUENCE [LARGE SCALE GENOMIC DNA]</scope>
    <source>
        <strain evidence="22">JCM 6833</strain>
    </source>
</reference>
<evidence type="ECO:0000256" key="8">
    <source>
        <dbReference type="ARBA" id="ARBA00022857"/>
    </source>
</evidence>
<evidence type="ECO:0000256" key="19">
    <source>
        <dbReference type="ARBA" id="ARBA00042688"/>
    </source>
</evidence>
<feature type="transmembrane region" description="Helical" evidence="20">
    <location>
        <begin position="279"/>
        <end position="299"/>
    </location>
</feature>
<dbReference type="PANTHER" id="PTHR21257">
    <property type="entry name" value="DELTA(14)-STEROL REDUCTASE"/>
    <property type="match status" value="1"/>
</dbReference>
<gene>
    <name evidence="21" type="ORF">GCM10010411_89820</name>
</gene>
<evidence type="ECO:0000256" key="14">
    <source>
        <dbReference type="ARBA" id="ARBA00023136"/>
    </source>
</evidence>
<evidence type="ECO:0000256" key="16">
    <source>
        <dbReference type="ARBA" id="ARBA00023221"/>
    </source>
</evidence>
<keyword evidence="22" id="KW-1185">Reference proteome</keyword>
<comment type="subcellular location">
    <subcellularLocation>
        <location evidence="1">Endoplasmic reticulum membrane</location>
        <topology evidence="1">Multi-pass membrane protein</topology>
    </subcellularLocation>
</comment>
<keyword evidence="4" id="KW-0153">Cholesterol metabolism</keyword>
<dbReference type="InterPro" id="IPR001171">
    <property type="entry name" value="ERG24_DHCR-like"/>
</dbReference>
<evidence type="ECO:0000256" key="15">
    <source>
        <dbReference type="ARBA" id="ARBA00023166"/>
    </source>
</evidence>
<evidence type="ECO:0000256" key="11">
    <source>
        <dbReference type="ARBA" id="ARBA00023002"/>
    </source>
</evidence>
<dbReference type="Gene3D" id="1.20.120.1630">
    <property type="match status" value="1"/>
</dbReference>
<protein>
    <recommendedName>
        <fullName evidence="18">7-dehydrocholesterol reductase</fullName>
        <ecNumber evidence="17">1.3.1.21</ecNumber>
    </recommendedName>
    <alternativeName>
        <fullName evidence="19">Sterol Delta(7)-reductase</fullName>
    </alternativeName>
</protein>
<evidence type="ECO:0000256" key="3">
    <source>
        <dbReference type="ARBA" id="ARBA00022516"/>
    </source>
</evidence>
<keyword evidence="7" id="KW-0256">Endoplasmic reticulum</keyword>
<keyword evidence="8" id="KW-0521">NADP</keyword>
<comment type="similarity">
    <text evidence="2">Belongs to the ERG4/ERG24 family.</text>
</comment>
<comment type="caution">
    <text evidence="21">The sequence shown here is derived from an EMBL/GenBank/DDBJ whole genome shotgun (WGS) entry which is preliminary data.</text>
</comment>
<feature type="transmembrane region" description="Helical" evidence="20">
    <location>
        <begin position="129"/>
        <end position="146"/>
    </location>
</feature>
<feature type="transmembrane region" description="Helical" evidence="20">
    <location>
        <begin position="95"/>
        <end position="117"/>
    </location>
</feature>
<evidence type="ECO:0000256" key="17">
    <source>
        <dbReference type="ARBA" id="ARBA00038851"/>
    </source>
</evidence>
<keyword evidence="3" id="KW-0444">Lipid biosynthesis</keyword>
<feature type="transmembrane region" description="Helical" evidence="20">
    <location>
        <begin position="362"/>
        <end position="388"/>
    </location>
</feature>
<evidence type="ECO:0000313" key="21">
    <source>
        <dbReference type="EMBL" id="GAA2636611.1"/>
    </source>
</evidence>
<keyword evidence="12" id="KW-0756">Sterol biosynthesis</keyword>
<evidence type="ECO:0000256" key="5">
    <source>
        <dbReference type="ARBA" id="ARBA00022692"/>
    </source>
</evidence>
<evidence type="ECO:0000256" key="4">
    <source>
        <dbReference type="ARBA" id="ARBA00022548"/>
    </source>
</evidence>
<dbReference type="PROSITE" id="PS01018">
    <property type="entry name" value="STEROL_REDUCT_2"/>
    <property type="match status" value="1"/>
</dbReference>
<feature type="transmembrane region" description="Helical" evidence="20">
    <location>
        <begin position="210"/>
        <end position="229"/>
    </location>
</feature>
<evidence type="ECO:0000256" key="1">
    <source>
        <dbReference type="ARBA" id="ARBA00004477"/>
    </source>
</evidence>
<feature type="transmembrane region" description="Helical" evidence="20">
    <location>
        <begin position="186"/>
        <end position="204"/>
    </location>
</feature>
<evidence type="ECO:0000256" key="10">
    <source>
        <dbReference type="ARBA" id="ARBA00022989"/>
    </source>
</evidence>